<dbReference type="EMBL" id="JAANHS010000017">
    <property type="protein sequence ID" value="NHB78193.1"/>
    <property type="molecule type" value="Genomic_DNA"/>
</dbReference>
<name>A0ABX0GBD4_9RHOB</name>
<evidence type="ECO:0000313" key="3">
    <source>
        <dbReference type="EMBL" id="NHB78193.1"/>
    </source>
</evidence>
<dbReference type="PROSITE" id="PS51257">
    <property type="entry name" value="PROKAR_LIPOPROTEIN"/>
    <property type="match status" value="1"/>
</dbReference>
<dbReference type="InterPro" id="IPR035437">
    <property type="entry name" value="SNase_OB-fold_sf"/>
</dbReference>
<evidence type="ECO:0000256" key="1">
    <source>
        <dbReference type="SAM" id="SignalP"/>
    </source>
</evidence>
<comment type="caution">
    <text evidence="3">The sequence shown here is derived from an EMBL/GenBank/DDBJ whole genome shotgun (WGS) entry which is preliminary data.</text>
</comment>
<sequence>MMRRAWFAQAFLAILAVGLAGCVATSAPTPRAPSGAVDTGCRVTYIADGDTIHMACPGTGEVKARLLGFDTPEVYTPRCGQELAAGQQATAILRQVLRSGPITAARFEGHDRYGRELVRLEVAGQDVARQMIASGYAVPYSGGRRPDWCRML</sequence>
<feature type="chain" id="PRO_5045813886" evidence="1">
    <location>
        <begin position="21"/>
        <end position="152"/>
    </location>
</feature>
<dbReference type="Gene3D" id="2.40.50.90">
    <property type="match status" value="1"/>
</dbReference>
<dbReference type="Proteomes" id="UP001515660">
    <property type="component" value="Unassembled WGS sequence"/>
</dbReference>
<feature type="domain" description="TNase-like" evidence="2">
    <location>
        <begin position="42"/>
        <end position="137"/>
    </location>
</feature>
<evidence type="ECO:0000259" key="2">
    <source>
        <dbReference type="PROSITE" id="PS50830"/>
    </source>
</evidence>
<organism evidence="3 4">
    <name type="scientific">Rhodobacter calidifons</name>
    <dbReference type="NCBI Taxonomy" id="2715277"/>
    <lineage>
        <taxon>Bacteria</taxon>
        <taxon>Pseudomonadati</taxon>
        <taxon>Pseudomonadota</taxon>
        <taxon>Alphaproteobacteria</taxon>
        <taxon>Rhodobacterales</taxon>
        <taxon>Rhodobacter group</taxon>
        <taxon>Rhodobacter</taxon>
    </lineage>
</organism>
<feature type="signal peptide" evidence="1">
    <location>
        <begin position="1"/>
        <end position="20"/>
    </location>
</feature>
<dbReference type="PROSITE" id="PS50830">
    <property type="entry name" value="TNASE_3"/>
    <property type="match status" value="1"/>
</dbReference>
<accession>A0ABX0GBD4</accession>
<keyword evidence="1" id="KW-0732">Signal</keyword>
<proteinExistence type="predicted"/>
<reference evidence="3 4" key="1">
    <citation type="journal article" date="2022" name="Microorganisms">
        <title>Genome Sequence and Characterization of a Xanthorhodopsin-Containing, Aerobic Anoxygenic Phototrophic Rhodobacter Species, Isolated from Mesophilic Conditions at Yellowstone National Park.</title>
        <authorList>
            <person name="Kyndt J.A."/>
            <person name="Robertson S."/>
            <person name="Shoffstall I.B."/>
            <person name="Ramaley R.F."/>
            <person name="Meyer T.E."/>
        </authorList>
    </citation>
    <scope>NUCLEOTIDE SEQUENCE [LARGE SCALE GENOMIC DNA]</scope>
    <source>
        <strain evidence="3 4">M37P</strain>
    </source>
</reference>
<protein>
    <submittedName>
        <fullName evidence="3">Thermonuclease family protein</fullName>
    </submittedName>
</protein>
<gene>
    <name evidence="3" type="ORF">G8O29_15845</name>
</gene>
<dbReference type="Pfam" id="PF00565">
    <property type="entry name" value="SNase"/>
    <property type="match status" value="1"/>
</dbReference>
<keyword evidence="4" id="KW-1185">Reference proteome</keyword>
<dbReference type="SMART" id="SM00318">
    <property type="entry name" value="SNc"/>
    <property type="match status" value="1"/>
</dbReference>
<dbReference type="SUPFAM" id="SSF50199">
    <property type="entry name" value="Staphylococcal nuclease"/>
    <property type="match status" value="1"/>
</dbReference>
<dbReference type="InterPro" id="IPR016071">
    <property type="entry name" value="Staphylococal_nuclease_OB-fold"/>
</dbReference>
<evidence type="ECO:0000313" key="4">
    <source>
        <dbReference type="Proteomes" id="UP001515660"/>
    </source>
</evidence>